<dbReference type="STRING" id="709991.Odosp_0834"/>
<organism evidence="1 2">
    <name type="scientific">Odoribacter splanchnicus (strain ATCC 29572 / DSM 20712 / CIP 104287 / JCM 15291 / NCTC 10825 / 1651/6)</name>
    <name type="common">Bacteroides splanchnicus</name>
    <dbReference type="NCBI Taxonomy" id="709991"/>
    <lineage>
        <taxon>Bacteria</taxon>
        <taxon>Pseudomonadati</taxon>
        <taxon>Bacteroidota</taxon>
        <taxon>Bacteroidia</taxon>
        <taxon>Bacteroidales</taxon>
        <taxon>Odoribacteraceae</taxon>
        <taxon>Odoribacter</taxon>
    </lineage>
</organism>
<evidence type="ECO:0000313" key="2">
    <source>
        <dbReference type="Proteomes" id="UP000006657"/>
    </source>
</evidence>
<accession>F9Z8J5</accession>
<dbReference type="PaxDb" id="709991-Odosp_0834"/>
<gene>
    <name evidence="1" type="ordered locus">Odosp_0834</name>
</gene>
<name>F9Z8J5_ODOSD</name>
<protein>
    <submittedName>
        <fullName evidence="1">Uncharacterized protein</fullName>
    </submittedName>
</protein>
<proteinExistence type="predicted"/>
<dbReference type="Proteomes" id="UP000006657">
    <property type="component" value="Chromosome"/>
</dbReference>
<reference evidence="1 2" key="1">
    <citation type="journal article" date="2011" name="Stand. Genomic Sci.">
        <title>Complete genome sequence of Odoribacter splanchnicus type strain (1651/6).</title>
        <authorList>
            <consortium name="US DOE Joint Genome Institute (JGI-PGF)"/>
            <person name="Goker M."/>
            <person name="Gronow S."/>
            <person name="Zeytun A."/>
            <person name="Nolan M."/>
            <person name="Lucas S."/>
            <person name="Lapidus A."/>
            <person name="Hammon N."/>
            <person name="Deshpande S."/>
            <person name="Cheng J.F."/>
            <person name="Pitluck S."/>
            <person name="Liolios K."/>
            <person name="Pagani I."/>
            <person name="Ivanova N."/>
            <person name="Mavromatis K."/>
            <person name="Ovchinikova G."/>
            <person name="Pati A."/>
            <person name="Tapia R."/>
            <person name="Han C."/>
            <person name="Goodwin L."/>
            <person name="Chen A."/>
            <person name="Palaniappan K."/>
            <person name="Land M."/>
            <person name="Hauser L."/>
            <person name="Jeffries C.D."/>
            <person name="Brambilla E.M."/>
            <person name="Rohde M."/>
            <person name="Detter J.C."/>
            <person name="Woyke T."/>
            <person name="Bristow J."/>
            <person name="Markowitz V."/>
            <person name="Hugenholtz P."/>
            <person name="Eisen J.A."/>
            <person name="Kyrpides N.C."/>
            <person name="Klenk H.P."/>
        </authorList>
    </citation>
    <scope>NUCLEOTIDE SEQUENCE [LARGE SCALE GENOMIC DNA]</scope>
    <source>
        <strain evidence="2">ATCC 29572 / DSM 20712 / JCM 15291 / NCTC 10825 / 1651/6</strain>
    </source>
</reference>
<dbReference type="KEGG" id="osp:Odosp_0834"/>
<dbReference type="HOGENOM" id="CLU_3186524_0_0_10"/>
<sequence>MVVAPFGNKPVGRTLYDVWSVISVKELYYQHMEAIGTPVAFFVFCP</sequence>
<evidence type="ECO:0000313" key="1">
    <source>
        <dbReference type="EMBL" id="ADY31911.1"/>
    </source>
</evidence>
<dbReference type="EMBL" id="CP002544">
    <property type="protein sequence ID" value="ADY31911.1"/>
    <property type="molecule type" value="Genomic_DNA"/>
</dbReference>
<dbReference type="AlphaFoldDB" id="F9Z8J5"/>
<keyword evidence="2" id="KW-1185">Reference proteome</keyword>